<name>A0A517MZX1_9BACT</name>
<dbReference type="InterPro" id="IPR011910">
    <property type="entry name" value="RfaF"/>
</dbReference>
<dbReference type="GO" id="GO:0005829">
    <property type="term" value="C:cytosol"/>
    <property type="evidence" value="ECO:0007669"/>
    <property type="project" value="TreeGrafter"/>
</dbReference>
<protein>
    <recommendedName>
        <fullName evidence="4">lipopolysaccharide heptosyltransferase II</fullName>
        <ecNumber evidence="4">2.4.99.24</ecNumber>
    </recommendedName>
</protein>
<evidence type="ECO:0000256" key="5">
    <source>
        <dbReference type="ARBA" id="ARBA00047503"/>
    </source>
</evidence>
<keyword evidence="2 6" id="KW-0808">Transferase</keyword>
<sequence length="357" mass="39583">MRVGVFLPNWIGDVVMATPAIRALRKQNANGELVGIMRPYVGEVLAGNSWFDETILYKKKAEQTELQWPQVKQKLRDAKLDRVVLLTNSLRTAWMAWQSGAPERIGTVRDVRGPLLTTRVYQAKKRKGWGRAEDVQLPAIDGYLQVTTAAGCPPEPPELELATTPADEQAADEAWRVLKLPDPSQVVVFNTGGAFGAAKDWPRKHFISLARAIAERDNLHVLINCGPSERDNAREIVSEANDSRITSLADIADLPIGLSKACIRRSRLLVSTDSGPRFFGVAFGVPTVTLFGPTSTHWTRTYADHEKRVSLELDCAPCMKRVCPLGHHRCMEDLAVERVHTEVARYLSKPMKSNAAA</sequence>
<dbReference type="PANTHER" id="PTHR30160:SF7">
    <property type="entry name" value="ADP-HEPTOSE--LPS HEPTOSYLTRANSFERASE 2"/>
    <property type="match status" value="1"/>
</dbReference>
<comment type="catalytic activity">
    <reaction evidence="5">
        <text>an L-alpha-D-Hep-(1-&gt;5)-[alpha-Kdo-(2-&gt;4)]-alpha-Kdo-(2-&gt;6)-lipid A + ADP-L-glycero-beta-D-manno-heptose = an L-alpha-D-Hep-(1-&gt;3)-L-alpha-D-Hep-(1-&gt;5)-[alpha-Kdo-(2-&gt;4)]-alpha-Kdo-(2-&gt;6)-lipid A + ADP + H(+)</text>
        <dbReference type="Rhea" id="RHEA:74071"/>
        <dbReference type="ChEBI" id="CHEBI:15378"/>
        <dbReference type="ChEBI" id="CHEBI:61506"/>
        <dbReference type="ChEBI" id="CHEBI:193068"/>
        <dbReference type="ChEBI" id="CHEBI:193069"/>
        <dbReference type="ChEBI" id="CHEBI:456216"/>
        <dbReference type="EC" id="2.4.99.24"/>
    </reaction>
</comment>
<reference evidence="6 7" key="1">
    <citation type="submission" date="2019-02" db="EMBL/GenBank/DDBJ databases">
        <title>Deep-cultivation of Planctomycetes and their phenomic and genomic characterization uncovers novel biology.</title>
        <authorList>
            <person name="Wiegand S."/>
            <person name="Jogler M."/>
            <person name="Boedeker C."/>
            <person name="Pinto D."/>
            <person name="Vollmers J."/>
            <person name="Rivas-Marin E."/>
            <person name="Kohn T."/>
            <person name="Peeters S.H."/>
            <person name="Heuer A."/>
            <person name="Rast P."/>
            <person name="Oberbeckmann S."/>
            <person name="Bunk B."/>
            <person name="Jeske O."/>
            <person name="Meyerdierks A."/>
            <person name="Storesund J.E."/>
            <person name="Kallscheuer N."/>
            <person name="Luecker S."/>
            <person name="Lage O.M."/>
            <person name="Pohl T."/>
            <person name="Merkel B.J."/>
            <person name="Hornburger P."/>
            <person name="Mueller R.-W."/>
            <person name="Bruemmer F."/>
            <person name="Labrenz M."/>
            <person name="Spormann A.M."/>
            <person name="Op den Camp H."/>
            <person name="Overmann J."/>
            <person name="Amann R."/>
            <person name="Jetten M.S.M."/>
            <person name="Mascher T."/>
            <person name="Medema M.H."/>
            <person name="Devos D.P."/>
            <person name="Kaster A.-K."/>
            <person name="Ovreas L."/>
            <person name="Rohde M."/>
            <person name="Galperin M.Y."/>
            <person name="Jogler C."/>
        </authorList>
    </citation>
    <scope>NUCLEOTIDE SEQUENCE [LARGE SCALE GENOMIC DNA]</scope>
    <source>
        <strain evidence="6 7">HG15A2</strain>
    </source>
</reference>
<keyword evidence="1" id="KW-0328">Glycosyltransferase</keyword>
<comment type="similarity">
    <text evidence="3">Belongs to the glycosyltransferase 9 family.</text>
</comment>
<dbReference type="Gene3D" id="3.40.50.2000">
    <property type="entry name" value="Glycogen Phosphorylase B"/>
    <property type="match status" value="2"/>
</dbReference>
<dbReference type="GO" id="GO:0009244">
    <property type="term" value="P:lipopolysaccharide core region biosynthetic process"/>
    <property type="evidence" value="ECO:0007669"/>
    <property type="project" value="TreeGrafter"/>
</dbReference>
<dbReference type="InterPro" id="IPR002201">
    <property type="entry name" value="Glyco_trans_9"/>
</dbReference>
<dbReference type="CDD" id="cd03789">
    <property type="entry name" value="GT9_LPS_heptosyltransferase"/>
    <property type="match status" value="1"/>
</dbReference>
<dbReference type="GO" id="GO:0008713">
    <property type="term" value="F:ADP-heptose-lipopolysaccharide heptosyltransferase activity"/>
    <property type="evidence" value="ECO:0007669"/>
    <property type="project" value="UniProtKB-EC"/>
</dbReference>
<dbReference type="Proteomes" id="UP000319852">
    <property type="component" value="Chromosome"/>
</dbReference>
<dbReference type="EMBL" id="CP036263">
    <property type="protein sequence ID" value="QDT00425.1"/>
    <property type="molecule type" value="Genomic_DNA"/>
</dbReference>
<evidence type="ECO:0000256" key="1">
    <source>
        <dbReference type="ARBA" id="ARBA00022676"/>
    </source>
</evidence>
<proteinExistence type="inferred from homology"/>
<dbReference type="Pfam" id="PF01075">
    <property type="entry name" value="Glyco_transf_9"/>
    <property type="match status" value="1"/>
</dbReference>
<dbReference type="PANTHER" id="PTHR30160">
    <property type="entry name" value="TETRAACYLDISACCHARIDE 4'-KINASE-RELATED"/>
    <property type="match status" value="1"/>
</dbReference>
<evidence type="ECO:0000313" key="7">
    <source>
        <dbReference type="Proteomes" id="UP000319852"/>
    </source>
</evidence>
<evidence type="ECO:0000256" key="3">
    <source>
        <dbReference type="ARBA" id="ARBA00043995"/>
    </source>
</evidence>
<dbReference type="SUPFAM" id="SSF53756">
    <property type="entry name" value="UDP-Glycosyltransferase/glycogen phosphorylase"/>
    <property type="match status" value="1"/>
</dbReference>
<evidence type="ECO:0000313" key="6">
    <source>
        <dbReference type="EMBL" id="QDT00425.1"/>
    </source>
</evidence>
<dbReference type="InterPro" id="IPR051199">
    <property type="entry name" value="LPS_LOS_Heptosyltrfase"/>
</dbReference>
<dbReference type="NCBIfam" id="TIGR02195">
    <property type="entry name" value="heptsyl_trn_II"/>
    <property type="match status" value="1"/>
</dbReference>
<accession>A0A517MZX1</accession>
<dbReference type="KEGG" id="amob:HG15A2_37630"/>
<keyword evidence="7" id="KW-1185">Reference proteome</keyword>
<evidence type="ECO:0000256" key="2">
    <source>
        <dbReference type="ARBA" id="ARBA00022679"/>
    </source>
</evidence>
<evidence type="ECO:0000256" key="4">
    <source>
        <dbReference type="ARBA" id="ARBA00044042"/>
    </source>
</evidence>
<gene>
    <name evidence="6" type="primary">rfaF</name>
    <name evidence="6" type="ORF">HG15A2_37630</name>
</gene>
<dbReference type="AlphaFoldDB" id="A0A517MZX1"/>
<dbReference type="EC" id="2.4.99.24" evidence="4"/>
<organism evidence="6 7">
    <name type="scientific">Adhaeretor mobilis</name>
    <dbReference type="NCBI Taxonomy" id="1930276"/>
    <lineage>
        <taxon>Bacteria</taxon>
        <taxon>Pseudomonadati</taxon>
        <taxon>Planctomycetota</taxon>
        <taxon>Planctomycetia</taxon>
        <taxon>Pirellulales</taxon>
        <taxon>Lacipirellulaceae</taxon>
        <taxon>Adhaeretor</taxon>
    </lineage>
</organism>